<comment type="caution">
    <text evidence="1">The sequence shown here is derived from an EMBL/GenBank/DDBJ whole genome shotgun (WGS) entry which is preliminary data.</text>
</comment>
<name>A0A1B7P1Q0_9EURO</name>
<organism evidence="1 2">
    <name type="scientific">Emergomyces africanus</name>
    <dbReference type="NCBI Taxonomy" id="1955775"/>
    <lineage>
        <taxon>Eukaryota</taxon>
        <taxon>Fungi</taxon>
        <taxon>Dikarya</taxon>
        <taxon>Ascomycota</taxon>
        <taxon>Pezizomycotina</taxon>
        <taxon>Eurotiomycetes</taxon>
        <taxon>Eurotiomycetidae</taxon>
        <taxon>Onygenales</taxon>
        <taxon>Ajellomycetaceae</taxon>
        <taxon>Emergomyces</taxon>
    </lineage>
</organism>
<dbReference type="Proteomes" id="UP000091918">
    <property type="component" value="Unassembled WGS sequence"/>
</dbReference>
<sequence>MDNVLGTWPVHVGKLSDLVSKHSELRTPGIDILSSREDDRLHRTDVPLPIRIVPSDRFRGSPSYETLVPGGILKRGHESNIKQQNVYLISA</sequence>
<protein>
    <submittedName>
        <fullName evidence="1">Uncharacterized protein</fullName>
    </submittedName>
</protein>
<evidence type="ECO:0000313" key="1">
    <source>
        <dbReference type="EMBL" id="OAX82938.1"/>
    </source>
</evidence>
<evidence type="ECO:0000313" key="2">
    <source>
        <dbReference type="Proteomes" id="UP000091918"/>
    </source>
</evidence>
<accession>A0A1B7P1Q0</accession>
<keyword evidence="2" id="KW-1185">Reference proteome</keyword>
<gene>
    <name evidence="1" type="ORF">ACJ72_02708</name>
</gene>
<proteinExistence type="predicted"/>
<dbReference type="EMBL" id="LGUA01000236">
    <property type="protein sequence ID" value="OAX82938.1"/>
    <property type="molecule type" value="Genomic_DNA"/>
</dbReference>
<dbReference type="AlphaFoldDB" id="A0A1B7P1Q0"/>
<reference evidence="1 2" key="1">
    <citation type="submission" date="2015-07" db="EMBL/GenBank/DDBJ databases">
        <title>Emmonsia species relationships and genome sequence.</title>
        <authorList>
            <person name="Cuomo C.A."/>
            <person name="Schwartz I.S."/>
            <person name="Kenyon C."/>
            <person name="de Hoog G.S."/>
            <person name="Govender N.P."/>
            <person name="Botha A."/>
            <person name="Moreno L."/>
            <person name="de Vries M."/>
            <person name="Munoz J.F."/>
            <person name="Stielow J.B."/>
        </authorList>
    </citation>
    <scope>NUCLEOTIDE SEQUENCE [LARGE SCALE GENOMIC DNA]</scope>
    <source>
        <strain evidence="1 2">CBS 136260</strain>
    </source>
</reference>